<dbReference type="KEGG" id="nja:NSJP_1396"/>
<sequence>MIKSIAFTMYPAQDLARARDFYERLLGLRPSRDFGGAWIEYDLGGGTFAMSTMAEGVTPSADAGGSIAFEVADVDGLVARLRDQGVRIKVAPFTTPVCRMAVILDSEGNALTLHQATTN</sequence>
<keyword evidence="3" id="KW-1185">Reference proteome</keyword>
<organism evidence="2 3">
    <name type="scientific">Nitrospira japonica</name>
    <dbReference type="NCBI Taxonomy" id="1325564"/>
    <lineage>
        <taxon>Bacteria</taxon>
        <taxon>Pseudomonadati</taxon>
        <taxon>Nitrospirota</taxon>
        <taxon>Nitrospiria</taxon>
        <taxon>Nitrospirales</taxon>
        <taxon>Nitrospiraceae</taxon>
        <taxon>Nitrospira</taxon>
    </lineage>
</organism>
<name>A0A1W1I3I8_9BACT</name>
<dbReference type="InterPro" id="IPR004360">
    <property type="entry name" value="Glyas_Fos-R_dOase_dom"/>
</dbReference>
<protein>
    <submittedName>
        <fullName evidence="2">Glyoxalase family protein</fullName>
    </submittedName>
</protein>
<dbReference type="RefSeq" id="WP_080886076.1">
    <property type="nucleotide sequence ID" value="NZ_LT828648.1"/>
</dbReference>
<dbReference type="InterPro" id="IPR029068">
    <property type="entry name" value="Glyas_Bleomycin-R_OHBP_Dase"/>
</dbReference>
<dbReference type="PANTHER" id="PTHR33993">
    <property type="entry name" value="GLYOXALASE-RELATED"/>
    <property type="match status" value="1"/>
</dbReference>
<dbReference type="OrthoDB" id="9796521at2"/>
<dbReference type="Pfam" id="PF00903">
    <property type="entry name" value="Glyoxalase"/>
    <property type="match status" value="1"/>
</dbReference>
<dbReference type="Proteomes" id="UP000192042">
    <property type="component" value="Chromosome I"/>
</dbReference>
<dbReference type="InterPro" id="IPR037523">
    <property type="entry name" value="VOC_core"/>
</dbReference>
<evidence type="ECO:0000259" key="1">
    <source>
        <dbReference type="PROSITE" id="PS51819"/>
    </source>
</evidence>
<reference evidence="2 3" key="1">
    <citation type="submission" date="2017-03" db="EMBL/GenBank/DDBJ databases">
        <authorList>
            <person name="Afonso C.L."/>
            <person name="Miller P.J."/>
            <person name="Scott M.A."/>
            <person name="Spackman E."/>
            <person name="Goraichik I."/>
            <person name="Dimitrov K.M."/>
            <person name="Suarez D.L."/>
            <person name="Swayne D.E."/>
        </authorList>
    </citation>
    <scope>NUCLEOTIDE SEQUENCE [LARGE SCALE GENOMIC DNA]</scope>
    <source>
        <strain evidence="2">Genome sequencing of Nitrospira japonica strain NJ11</strain>
    </source>
</reference>
<dbReference type="Gene3D" id="3.10.180.10">
    <property type="entry name" value="2,3-Dihydroxybiphenyl 1,2-Dioxygenase, domain 1"/>
    <property type="match status" value="1"/>
</dbReference>
<dbReference type="InterPro" id="IPR052164">
    <property type="entry name" value="Anthracycline_SecMetBiosynth"/>
</dbReference>
<evidence type="ECO:0000313" key="2">
    <source>
        <dbReference type="EMBL" id="SLM47568.1"/>
    </source>
</evidence>
<dbReference type="PROSITE" id="PS51819">
    <property type="entry name" value="VOC"/>
    <property type="match status" value="1"/>
</dbReference>
<dbReference type="STRING" id="1325564.NSJP_1396"/>
<evidence type="ECO:0000313" key="3">
    <source>
        <dbReference type="Proteomes" id="UP000192042"/>
    </source>
</evidence>
<gene>
    <name evidence="2" type="ORF">NSJP_1396</name>
</gene>
<dbReference type="SUPFAM" id="SSF54593">
    <property type="entry name" value="Glyoxalase/Bleomycin resistance protein/Dihydroxybiphenyl dioxygenase"/>
    <property type="match status" value="1"/>
</dbReference>
<dbReference type="CDD" id="cd06587">
    <property type="entry name" value="VOC"/>
    <property type="match status" value="1"/>
</dbReference>
<feature type="domain" description="VOC" evidence="1">
    <location>
        <begin position="4"/>
        <end position="116"/>
    </location>
</feature>
<dbReference type="AlphaFoldDB" id="A0A1W1I3I8"/>
<accession>A0A1W1I3I8</accession>
<proteinExistence type="predicted"/>
<dbReference type="EMBL" id="LT828648">
    <property type="protein sequence ID" value="SLM47568.1"/>
    <property type="molecule type" value="Genomic_DNA"/>
</dbReference>